<dbReference type="InterPro" id="IPR013094">
    <property type="entry name" value="AB_hydrolase_3"/>
</dbReference>
<proteinExistence type="predicted"/>
<evidence type="ECO:0000313" key="3">
    <source>
        <dbReference type="EMBL" id="TBW73370.1"/>
    </source>
</evidence>
<dbReference type="GeneID" id="58091388"/>
<feature type="domain" description="Alpha/beta hydrolase fold-3" evidence="2">
    <location>
        <begin position="78"/>
        <end position="279"/>
    </location>
</feature>
<accession>A0A4Q9WE49</accession>
<name>A0A4Q9WE49_STALU</name>
<dbReference type="Pfam" id="PF07859">
    <property type="entry name" value="Abhydrolase_3"/>
    <property type="match status" value="1"/>
</dbReference>
<dbReference type="Gene3D" id="3.40.50.1820">
    <property type="entry name" value="alpha/beta hydrolase"/>
    <property type="match status" value="1"/>
</dbReference>
<dbReference type="EMBL" id="SCHB01000001">
    <property type="protein sequence ID" value="TBW73370.1"/>
    <property type="molecule type" value="Genomic_DNA"/>
</dbReference>
<dbReference type="InterPro" id="IPR029058">
    <property type="entry name" value="AB_hydrolase_fold"/>
</dbReference>
<comment type="caution">
    <text evidence="3">The sequence shown here is derived from an EMBL/GenBank/DDBJ whole genome shotgun (WGS) entry which is preliminary data.</text>
</comment>
<dbReference type="SUPFAM" id="SSF53474">
    <property type="entry name" value="alpha/beta-Hydrolases"/>
    <property type="match status" value="1"/>
</dbReference>
<dbReference type="Proteomes" id="UP000293637">
    <property type="component" value="Unassembled WGS sequence"/>
</dbReference>
<dbReference type="PANTHER" id="PTHR48081">
    <property type="entry name" value="AB HYDROLASE SUPERFAMILY PROTEIN C4A8.06C"/>
    <property type="match status" value="1"/>
</dbReference>
<dbReference type="AlphaFoldDB" id="A0A4Q9WE49"/>
<dbReference type="RefSeq" id="WP_002492271.1">
    <property type="nucleotide sequence ID" value="NZ_AP021848.1"/>
</dbReference>
<reference evidence="3 4" key="1">
    <citation type="journal article" date="2019" name="Sci. Transl. Med.">
        <title>Quorum sensing between bacterial species on the skin protects against epidermal injury in atopic dermatitis.</title>
        <authorList>
            <person name="Williams M.R."/>
        </authorList>
    </citation>
    <scope>NUCLEOTIDE SEQUENCE [LARGE SCALE GENOMIC DNA]</scope>
    <source>
        <strain evidence="3 4">E7</strain>
    </source>
</reference>
<evidence type="ECO:0000313" key="4">
    <source>
        <dbReference type="Proteomes" id="UP000293637"/>
    </source>
</evidence>
<protein>
    <submittedName>
        <fullName evidence="3">Alpha/beta hydrolase</fullName>
    </submittedName>
</protein>
<dbReference type="PANTHER" id="PTHR48081:SF8">
    <property type="entry name" value="ALPHA_BETA HYDROLASE FOLD-3 DOMAIN-CONTAINING PROTEIN-RELATED"/>
    <property type="match status" value="1"/>
</dbReference>
<dbReference type="InterPro" id="IPR050300">
    <property type="entry name" value="GDXG_lipolytic_enzyme"/>
</dbReference>
<gene>
    <name evidence="3" type="ORF">EQ812_00790</name>
</gene>
<sequence>MRTYMMNRVVNKYLLHNRSIQFKDEGQFNQFMEKRRNANRLKHKQPSTLNVKSNLDKLMLDDMQVFRFNFRHEIGKKILYLHGGYNTLQPSPFHWRLMDKLTLATLYEVVLPIYPKAPEFHIDDTFKAIQAVYEQLVDEVGAENIVVMGDGTGGALALSFVQSLIKQQLPMPRKLYLLSPLLDATLSNPEITEKLQQQDQFVNRQGVHDILSVWAAGKPLNNAEISPINGNLEGLPPIVMFGAGKEIYYPDMERLDFYLSEHRQPIEFFRYPKMIHDFSLFPIHESHKVVKQIAQTIDNDLR</sequence>
<organism evidence="3 4">
    <name type="scientific">Staphylococcus lugdunensis</name>
    <dbReference type="NCBI Taxonomy" id="28035"/>
    <lineage>
        <taxon>Bacteria</taxon>
        <taxon>Bacillati</taxon>
        <taxon>Bacillota</taxon>
        <taxon>Bacilli</taxon>
        <taxon>Bacillales</taxon>
        <taxon>Staphylococcaceae</taxon>
        <taxon>Staphylococcus</taxon>
    </lineage>
</organism>
<keyword evidence="1 3" id="KW-0378">Hydrolase</keyword>
<evidence type="ECO:0000256" key="1">
    <source>
        <dbReference type="ARBA" id="ARBA00022801"/>
    </source>
</evidence>
<evidence type="ECO:0000259" key="2">
    <source>
        <dbReference type="Pfam" id="PF07859"/>
    </source>
</evidence>
<dbReference type="GO" id="GO:0016787">
    <property type="term" value="F:hydrolase activity"/>
    <property type="evidence" value="ECO:0007669"/>
    <property type="project" value="UniProtKB-KW"/>
</dbReference>